<accession>A0A9Q3YJQ1</accession>
<comment type="caution">
    <text evidence="1">The sequence shown here is derived from an EMBL/GenBank/DDBJ whole genome shotgun (WGS) entry which is preliminary data.</text>
</comment>
<proteinExistence type="predicted"/>
<protein>
    <submittedName>
        <fullName evidence="1">Uncharacterized protein</fullName>
    </submittedName>
</protein>
<organism evidence="1 2">
    <name type="scientific">Vibrio parahaemolyticus</name>
    <dbReference type="NCBI Taxonomy" id="670"/>
    <lineage>
        <taxon>Bacteria</taxon>
        <taxon>Pseudomonadati</taxon>
        <taxon>Pseudomonadota</taxon>
        <taxon>Gammaproteobacteria</taxon>
        <taxon>Vibrionales</taxon>
        <taxon>Vibrionaceae</taxon>
        <taxon>Vibrio</taxon>
    </lineage>
</organism>
<reference evidence="1" key="1">
    <citation type="submission" date="2020-09" db="EMBL/GenBank/DDBJ databases">
        <title>Genome sequence of Vibrio parahaemolyticus isolates.</title>
        <authorList>
            <person name="Hammerl J.A."/>
            <person name="Strauch E."/>
        </authorList>
    </citation>
    <scope>NUCLEOTIDE SEQUENCE</scope>
    <source>
        <strain evidence="1">17-VB00146</strain>
    </source>
</reference>
<dbReference type="Proteomes" id="UP000726777">
    <property type="component" value="Unassembled WGS sequence"/>
</dbReference>
<name>A0A9Q3YJQ1_VIBPH</name>
<gene>
    <name evidence="1" type="ORF">IB292_21865</name>
</gene>
<dbReference type="EMBL" id="JACVHL010000029">
    <property type="protein sequence ID" value="MCC3807671.1"/>
    <property type="molecule type" value="Genomic_DNA"/>
</dbReference>
<dbReference type="RefSeq" id="WP_140079463.1">
    <property type="nucleotide sequence ID" value="NZ_CP066164.1"/>
</dbReference>
<sequence length="90" mass="10431">MNHDDPWICLNEDDDCTIERFEVRLKGRKPLVIEKPTTDKMITITKQYLNLSLPQTHLFLTQSVLNTPDPLTIDEHFKLIAALEKSLGLR</sequence>
<evidence type="ECO:0000313" key="2">
    <source>
        <dbReference type="Proteomes" id="UP000726777"/>
    </source>
</evidence>
<dbReference type="AlphaFoldDB" id="A0A9Q3YJQ1"/>
<evidence type="ECO:0000313" key="1">
    <source>
        <dbReference type="EMBL" id="MCC3807671.1"/>
    </source>
</evidence>